<organism evidence="14 15">
    <name type="scientific">Candidatus Fervidibacter sacchari</name>
    <dbReference type="NCBI Taxonomy" id="1448929"/>
    <lineage>
        <taxon>Bacteria</taxon>
        <taxon>Candidatus Fervidibacterota</taxon>
        <taxon>Candidatus Fervidibacter</taxon>
    </lineage>
</organism>
<dbReference type="InterPro" id="IPR007693">
    <property type="entry name" value="DNA_helicase_DnaB-like_N"/>
</dbReference>
<evidence type="ECO:0000256" key="4">
    <source>
        <dbReference type="ARBA" id="ARBA00022741"/>
    </source>
</evidence>
<dbReference type="NCBIfam" id="NF004384">
    <property type="entry name" value="PRK05748.1"/>
    <property type="match status" value="1"/>
</dbReference>
<dbReference type="Proteomes" id="UP001204798">
    <property type="component" value="Unassembled WGS sequence"/>
</dbReference>
<gene>
    <name evidence="14" type="ORF">M2350_002666</name>
</gene>
<keyword evidence="7 12" id="KW-0067">ATP-binding</keyword>
<evidence type="ECO:0000256" key="10">
    <source>
        <dbReference type="ARBA" id="ARBA00048954"/>
    </source>
</evidence>
<dbReference type="SUPFAM" id="SSF52540">
    <property type="entry name" value="P-loop containing nucleoside triphosphate hydrolases"/>
    <property type="match status" value="1"/>
</dbReference>
<dbReference type="SUPFAM" id="SSF48024">
    <property type="entry name" value="N-terminal domain of DnaB helicase"/>
    <property type="match status" value="1"/>
</dbReference>
<dbReference type="PROSITE" id="PS51199">
    <property type="entry name" value="SF4_HELICASE"/>
    <property type="match status" value="1"/>
</dbReference>
<dbReference type="InterPro" id="IPR007694">
    <property type="entry name" value="DNA_helicase_DnaB-like_C"/>
</dbReference>
<dbReference type="PANTHER" id="PTHR30153:SF2">
    <property type="entry name" value="REPLICATIVE DNA HELICASE"/>
    <property type="match status" value="1"/>
</dbReference>
<feature type="domain" description="SF4 helicase" evidence="13">
    <location>
        <begin position="185"/>
        <end position="468"/>
    </location>
</feature>
<evidence type="ECO:0000256" key="9">
    <source>
        <dbReference type="ARBA" id="ARBA00023235"/>
    </source>
</evidence>
<evidence type="ECO:0000256" key="3">
    <source>
        <dbReference type="ARBA" id="ARBA00022705"/>
    </source>
</evidence>
<dbReference type="Gene3D" id="3.40.50.300">
    <property type="entry name" value="P-loop containing nucleotide triphosphate hydrolases"/>
    <property type="match status" value="1"/>
</dbReference>
<keyword evidence="15" id="KW-1185">Reference proteome</keyword>
<dbReference type="InterPro" id="IPR036185">
    <property type="entry name" value="DNA_heli_DnaB-like_N_sf"/>
</dbReference>
<dbReference type="InterPro" id="IPR016136">
    <property type="entry name" value="DNA_helicase_N/primase_C"/>
</dbReference>
<comment type="function">
    <text evidence="12">The main replicative DNA helicase, it participates in initiation and elongation during chromosome replication. Travels ahead of the DNA replisome, separating dsDNA into templates for DNA synthesis. A processive ATP-dependent 5'-3' DNA helicase it has DNA-dependent ATPase activity.</text>
</comment>
<protein>
    <recommendedName>
        <fullName evidence="11 12">Replicative DNA helicase</fullName>
        <ecNumber evidence="11 12">5.6.2.3</ecNumber>
    </recommendedName>
</protein>
<evidence type="ECO:0000256" key="6">
    <source>
        <dbReference type="ARBA" id="ARBA00022806"/>
    </source>
</evidence>
<keyword evidence="6 12" id="KW-0347">Helicase</keyword>
<keyword evidence="9" id="KW-0413">Isomerase</keyword>
<evidence type="ECO:0000256" key="7">
    <source>
        <dbReference type="ARBA" id="ARBA00022840"/>
    </source>
</evidence>
<keyword evidence="4 12" id="KW-0547">Nucleotide-binding</keyword>
<dbReference type="RefSeq" id="WP_018196651.1">
    <property type="nucleotide sequence ID" value="NZ_CP130454.1"/>
</dbReference>
<keyword evidence="5 12" id="KW-0378">Hydrolase</keyword>
<dbReference type="SMART" id="SM00382">
    <property type="entry name" value="AAA"/>
    <property type="match status" value="1"/>
</dbReference>
<dbReference type="InterPro" id="IPR027417">
    <property type="entry name" value="P-loop_NTPase"/>
</dbReference>
<dbReference type="EC" id="5.6.2.3" evidence="11 12"/>
<keyword evidence="3 12" id="KW-0235">DNA replication</keyword>
<comment type="caution">
    <text evidence="14">The sequence shown here is derived from an EMBL/GenBank/DDBJ whole genome shotgun (WGS) entry which is preliminary data.</text>
</comment>
<evidence type="ECO:0000256" key="5">
    <source>
        <dbReference type="ARBA" id="ARBA00022801"/>
    </source>
</evidence>
<dbReference type="NCBIfam" id="TIGR00665">
    <property type="entry name" value="DnaB"/>
    <property type="match status" value="1"/>
</dbReference>
<dbReference type="EMBL" id="JANUCP010000005">
    <property type="protein sequence ID" value="MCS3920237.1"/>
    <property type="molecule type" value="Genomic_DNA"/>
</dbReference>
<evidence type="ECO:0000313" key="14">
    <source>
        <dbReference type="EMBL" id="MCS3920237.1"/>
    </source>
</evidence>
<comment type="similarity">
    <text evidence="1 12">Belongs to the helicase family. DnaB subfamily.</text>
</comment>
<evidence type="ECO:0000256" key="12">
    <source>
        <dbReference type="RuleBase" id="RU362085"/>
    </source>
</evidence>
<evidence type="ECO:0000313" key="15">
    <source>
        <dbReference type="Proteomes" id="UP001204798"/>
    </source>
</evidence>
<dbReference type="InterPro" id="IPR007692">
    <property type="entry name" value="DNA_helicase_DnaB"/>
</dbReference>
<dbReference type="GO" id="GO:0003678">
    <property type="term" value="F:DNA helicase activity"/>
    <property type="evidence" value="ECO:0007669"/>
    <property type="project" value="UniProtKB-EC"/>
</dbReference>
<dbReference type="PANTHER" id="PTHR30153">
    <property type="entry name" value="REPLICATIVE DNA HELICASE DNAB"/>
    <property type="match status" value="1"/>
</dbReference>
<evidence type="ECO:0000256" key="11">
    <source>
        <dbReference type="NCBIfam" id="TIGR00665"/>
    </source>
</evidence>
<evidence type="ECO:0000259" key="13">
    <source>
        <dbReference type="PROSITE" id="PS51199"/>
    </source>
</evidence>
<dbReference type="Pfam" id="PF00772">
    <property type="entry name" value="DnaB"/>
    <property type="match status" value="1"/>
</dbReference>
<sequence>MEAARVPSPVPLAYPTPQSIEAEQAVLGCMLLDRDAVTTAAEILQVDDFYYEPHRHIFEAILTLFNRGEKIDMITVAEELKRKGKLEECGGQAYLMKLMELIPSATNIEDYCRIVEEKAILRQLIQVAHQIVNWAYHHDGDLEGLIDRAEAALFRVGQRRVGAQFQPLTELIRQTYDFLEQRSRQPGALLGIPTGFHELDEVLGGLHPSDLIIVAGRPSMGKTSFALSMALNIATEQKLPVAIFSLEMSKQQLVQRLLCARARVNLHRLRTGYLREQDFIRFTQAAHELYNAPLYIDDTPDLSPFEIRAKARRLKASEGLGCIFIDYLQLIRPPRRMENRVQEVTEVVRSLKSLARELNVPVVVLSQLSRSVEHRENKRPVLADLRDSGAIEAEADVVCFLYREDYYERKKKPVASEPHLEGLVEDERKAEFFPTEVIIAKNRNGPVTTVEVAFIPRYALFENLSSVHTDFL</sequence>
<evidence type="ECO:0000256" key="1">
    <source>
        <dbReference type="ARBA" id="ARBA00008428"/>
    </source>
</evidence>
<name>A0ABT2EQP3_9BACT</name>
<reference evidence="14 15" key="1">
    <citation type="submission" date="2022-08" db="EMBL/GenBank/DDBJ databases">
        <title>Bacterial and archaeal communities from various locations to study Microbial Dark Matter (Phase II).</title>
        <authorList>
            <person name="Stepanauskas R."/>
        </authorList>
    </citation>
    <scope>NUCLEOTIDE SEQUENCE [LARGE SCALE GENOMIC DNA]</scope>
    <source>
        <strain evidence="14 15">PD1</strain>
    </source>
</reference>
<evidence type="ECO:0000256" key="2">
    <source>
        <dbReference type="ARBA" id="ARBA00022515"/>
    </source>
</evidence>
<accession>A0ABT2EQP3</accession>
<keyword evidence="8 12" id="KW-0238">DNA-binding</keyword>
<dbReference type="Gene3D" id="1.10.860.10">
    <property type="entry name" value="DNAb Helicase, Chain A"/>
    <property type="match status" value="1"/>
</dbReference>
<comment type="catalytic activity">
    <reaction evidence="10 12">
        <text>ATP + H2O = ADP + phosphate + H(+)</text>
        <dbReference type="Rhea" id="RHEA:13065"/>
        <dbReference type="ChEBI" id="CHEBI:15377"/>
        <dbReference type="ChEBI" id="CHEBI:15378"/>
        <dbReference type="ChEBI" id="CHEBI:30616"/>
        <dbReference type="ChEBI" id="CHEBI:43474"/>
        <dbReference type="ChEBI" id="CHEBI:456216"/>
        <dbReference type="EC" id="5.6.2.3"/>
    </reaction>
</comment>
<dbReference type="InterPro" id="IPR003593">
    <property type="entry name" value="AAA+_ATPase"/>
</dbReference>
<keyword evidence="2 12" id="KW-0639">Primosome</keyword>
<dbReference type="CDD" id="cd00984">
    <property type="entry name" value="DnaB_C"/>
    <property type="match status" value="1"/>
</dbReference>
<dbReference type="GO" id="GO:0016787">
    <property type="term" value="F:hydrolase activity"/>
    <property type="evidence" value="ECO:0007669"/>
    <property type="project" value="UniProtKB-KW"/>
</dbReference>
<dbReference type="Pfam" id="PF03796">
    <property type="entry name" value="DnaB_C"/>
    <property type="match status" value="1"/>
</dbReference>
<proteinExistence type="inferred from homology"/>
<evidence type="ECO:0000256" key="8">
    <source>
        <dbReference type="ARBA" id="ARBA00023125"/>
    </source>
</evidence>